<keyword evidence="3" id="KW-1185">Reference proteome</keyword>
<feature type="transmembrane region" description="Helical" evidence="1">
    <location>
        <begin position="85"/>
        <end position="110"/>
    </location>
</feature>
<keyword evidence="1" id="KW-0812">Transmembrane</keyword>
<comment type="caution">
    <text evidence="2">The sequence shown here is derived from an EMBL/GenBank/DDBJ whole genome shotgun (WGS) entry which is preliminary data.</text>
</comment>
<feature type="transmembrane region" description="Helical" evidence="1">
    <location>
        <begin position="309"/>
        <end position="326"/>
    </location>
</feature>
<reference evidence="2" key="1">
    <citation type="submission" date="2022-11" db="EMBL/GenBank/DDBJ databases">
        <title>Marilongibacter aestuarii gen. nov., sp. nov., isolated from tidal flat sediment.</title>
        <authorList>
            <person name="Jiayan W."/>
        </authorList>
    </citation>
    <scope>NUCLEOTIDE SEQUENCE</scope>
    <source>
        <strain evidence="2">Z1-6</strain>
    </source>
</reference>
<dbReference type="EMBL" id="JAPOHD010000015">
    <property type="protein sequence ID" value="MCY1720373.1"/>
    <property type="molecule type" value="Genomic_DNA"/>
</dbReference>
<organism evidence="2 3">
    <name type="scientific">Draconibacterium aestuarii</name>
    <dbReference type="NCBI Taxonomy" id="2998507"/>
    <lineage>
        <taxon>Bacteria</taxon>
        <taxon>Pseudomonadati</taxon>
        <taxon>Bacteroidota</taxon>
        <taxon>Bacteroidia</taxon>
        <taxon>Marinilabiliales</taxon>
        <taxon>Prolixibacteraceae</taxon>
        <taxon>Draconibacterium</taxon>
    </lineage>
</organism>
<gene>
    <name evidence="2" type="ORF">OU798_08470</name>
</gene>
<dbReference type="AlphaFoldDB" id="A0A9X3J5G2"/>
<sequence>MNLFKKRAFSNIVIAIFLVIITMVNFSHHKYKSKEGVIDWDIKSYYAYLPATFIYHDLSLGFLDHNEHDMGKWIWPVSTPTGKRAILTTMGLSFLYAPFFLVGHIAALLLPQYEATGYSLPYHITLQFSVLVYFLISLIVLRKILSRYFEDKVVALTLFTIGAGTNLFYYLTYSAPMTHGYNFFLIVLFIYFLEKWHNRINWKYTICLGLVSGLVTLIRPTNILVLLLIPLWHISTWNEFKDQVIRLLKYWPYIGLMAGVFILVWVPQFVYWKYVSDKFFYFSYGERGDQFYWENPQIWKILFSYEKGWFVYTPLMFVVFFGFKSLKKLKINLSLPIIIYLTIMIYVLASWWCWWYGGSFGQRSFVDFYGLMAIPLGAVIHTSLQRKYLKYVFPLFLFVLIAFNQFNIQQFNRMAISYWWMNKEGYWENFLKLHPTCKYWNVAMHPDYDKARLGIYEAVAPFNRAQVVTDEMLVDRIVNDNKNNSVLLDSLQVYTPDIIEPDSVLLNNYARLVVTNELAESYFKEIKIDYYYNQINNCEDWKRQVDKKAQKRELSYEKMAKMEAERIYKNYSQKYDQR</sequence>
<evidence type="ECO:0000313" key="3">
    <source>
        <dbReference type="Proteomes" id="UP001145087"/>
    </source>
</evidence>
<keyword evidence="1" id="KW-1133">Transmembrane helix</keyword>
<feature type="transmembrane region" description="Helical" evidence="1">
    <location>
        <begin position="122"/>
        <end position="141"/>
    </location>
</feature>
<evidence type="ECO:0000256" key="1">
    <source>
        <dbReference type="SAM" id="Phobius"/>
    </source>
</evidence>
<keyword evidence="1" id="KW-0472">Membrane</keyword>
<feature type="transmembrane region" description="Helical" evidence="1">
    <location>
        <begin position="46"/>
        <end position="64"/>
    </location>
</feature>
<evidence type="ECO:0008006" key="4">
    <source>
        <dbReference type="Google" id="ProtNLM"/>
    </source>
</evidence>
<feature type="transmembrane region" description="Helical" evidence="1">
    <location>
        <begin position="364"/>
        <end position="382"/>
    </location>
</feature>
<evidence type="ECO:0000313" key="2">
    <source>
        <dbReference type="EMBL" id="MCY1720373.1"/>
    </source>
</evidence>
<feature type="transmembrane region" description="Helical" evidence="1">
    <location>
        <begin position="250"/>
        <end position="272"/>
    </location>
</feature>
<feature type="transmembrane region" description="Helical" evidence="1">
    <location>
        <begin position="153"/>
        <end position="171"/>
    </location>
</feature>
<feature type="transmembrane region" description="Helical" evidence="1">
    <location>
        <begin position="7"/>
        <end position="26"/>
    </location>
</feature>
<feature type="transmembrane region" description="Helical" evidence="1">
    <location>
        <begin position="388"/>
        <end position="406"/>
    </location>
</feature>
<protein>
    <recommendedName>
        <fullName evidence="4">Glycosyltransferase RgtA/B/C/D-like domain-containing protein</fullName>
    </recommendedName>
</protein>
<dbReference type="Proteomes" id="UP001145087">
    <property type="component" value="Unassembled WGS sequence"/>
</dbReference>
<feature type="transmembrane region" description="Helical" evidence="1">
    <location>
        <begin position="177"/>
        <end position="193"/>
    </location>
</feature>
<name>A0A9X3J5G2_9BACT</name>
<feature type="transmembrane region" description="Helical" evidence="1">
    <location>
        <begin position="338"/>
        <end position="357"/>
    </location>
</feature>
<dbReference type="RefSeq" id="WP_343332706.1">
    <property type="nucleotide sequence ID" value="NZ_JAPOHD010000015.1"/>
</dbReference>
<proteinExistence type="predicted"/>
<accession>A0A9X3J5G2</accession>